<organism evidence="1 2">
    <name type="scientific">Vulgatibacter incomptus</name>
    <dbReference type="NCBI Taxonomy" id="1391653"/>
    <lineage>
        <taxon>Bacteria</taxon>
        <taxon>Pseudomonadati</taxon>
        <taxon>Myxococcota</taxon>
        <taxon>Myxococcia</taxon>
        <taxon>Myxococcales</taxon>
        <taxon>Cystobacterineae</taxon>
        <taxon>Vulgatibacteraceae</taxon>
        <taxon>Vulgatibacter</taxon>
    </lineage>
</organism>
<dbReference type="AlphaFoldDB" id="A0A0K1P805"/>
<name>A0A0K1P805_9BACT</name>
<keyword evidence="2" id="KW-1185">Reference proteome</keyword>
<reference evidence="1 2" key="1">
    <citation type="submission" date="2015-08" db="EMBL/GenBank/DDBJ databases">
        <authorList>
            <person name="Babu N.S."/>
            <person name="Beckwith C.J."/>
            <person name="Beseler K.G."/>
            <person name="Brison A."/>
            <person name="Carone J.V."/>
            <person name="Caskin T.P."/>
            <person name="Diamond M."/>
            <person name="Durham M.E."/>
            <person name="Foxe J.M."/>
            <person name="Go M."/>
            <person name="Henderson B.A."/>
            <person name="Jones I.B."/>
            <person name="McGettigan J.A."/>
            <person name="Micheletti S.J."/>
            <person name="Nasrallah M.E."/>
            <person name="Ortiz D."/>
            <person name="Piller C.R."/>
            <person name="Privatt S.R."/>
            <person name="Schneider S.L."/>
            <person name="Sharp S."/>
            <person name="Smith T.C."/>
            <person name="Stanton J.D."/>
            <person name="Ullery H.E."/>
            <person name="Wilson R.J."/>
            <person name="Serrano M.G."/>
            <person name="Buck G."/>
            <person name="Lee V."/>
            <person name="Wang Y."/>
            <person name="Carvalho R."/>
            <person name="Voegtly L."/>
            <person name="Shi R."/>
            <person name="Duckworth R."/>
            <person name="Johnson A."/>
            <person name="Loviza R."/>
            <person name="Walstead R."/>
            <person name="Shah Z."/>
            <person name="Kiflezghi M."/>
            <person name="Wade K."/>
            <person name="Ball S.L."/>
            <person name="Bradley K.W."/>
            <person name="Asai D.J."/>
            <person name="Bowman C.A."/>
            <person name="Russell D.A."/>
            <person name="Pope W.H."/>
            <person name="Jacobs-Sera D."/>
            <person name="Hendrix R.W."/>
            <person name="Hatfull G.F."/>
        </authorList>
    </citation>
    <scope>NUCLEOTIDE SEQUENCE [LARGE SCALE GENOMIC DNA]</scope>
    <source>
        <strain evidence="1 2">DSM 27710</strain>
    </source>
</reference>
<gene>
    <name evidence="1" type="ORF">AKJ08_0037</name>
</gene>
<evidence type="ECO:0000313" key="2">
    <source>
        <dbReference type="Proteomes" id="UP000055590"/>
    </source>
</evidence>
<dbReference type="EMBL" id="CP012332">
    <property type="protein sequence ID" value="AKU89650.1"/>
    <property type="molecule type" value="Genomic_DNA"/>
</dbReference>
<evidence type="ECO:0000313" key="1">
    <source>
        <dbReference type="EMBL" id="AKU89650.1"/>
    </source>
</evidence>
<sequence>MKPIAGAASRGGRIGDLIGIAKTSTQTIAQGHVSTIKPLVISMHCNEPRKLGGQSVL</sequence>
<dbReference type="KEGG" id="vin:AKJ08_0037"/>
<proteinExistence type="predicted"/>
<protein>
    <submittedName>
        <fullName evidence="1">Uncharacterized protein</fullName>
    </submittedName>
</protein>
<dbReference type="Proteomes" id="UP000055590">
    <property type="component" value="Chromosome"/>
</dbReference>
<accession>A0A0K1P805</accession>